<keyword evidence="2" id="KW-0805">Transcription regulation</keyword>
<keyword evidence="12" id="KW-1185">Reference proteome</keyword>
<dbReference type="GO" id="GO:0046982">
    <property type="term" value="F:protein heterodimerization activity"/>
    <property type="evidence" value="ECO:0007669"/>
    <property type="project" value="InterPro"/>
</dbReference>
<feature type="domain" description="Core Histone H2A/H2B/H3" evidence="10">
    <location>
        <begin position="55"/>
        <end position="126"/>
    </location>
</feature>
<evidence type="ECO:0000259" key="10">
    <source>
        <dbReference type="Pfam" id="PF00125"/>
    </source>
</evidence>
<evidence type="ECO:0000256" key="2">
    <source>
        <dbReference type="ARBA" id="ARBA00023015"/>
    </source>
</evidence>
<dbReference type="Pfam" id="PF00125">
    <property type="entry name" value="Histone"/>
    <property type="match status" value="1"/>
</dbReference>
<proteinExistence type="inferred from homology"/>
<evidence type="ECO:0000256" key="9">
    <source>
        <dbReference type="ARBA" id="ARBA00059992"/>
    </source>
</evidence>
<reference evidence="11 12" key="1">
    <citation type="journal article" date="2012" name="Nat. Biotechnol.">
        <title>Draft genome sequence of pigeonpea (Cajanus cajan), an orphan legume crop of resource-poor farmers.</title>
        <authorList>
            <person name="Varshney R.K."/>
            <person name="Chen W."/>
            <person name="Li Y."/>
            <person name="Bharti A.K."/>
            <person name="Saxena R.K."/>
            <person name="Schlueter J.A."/>
            <person name="Donoghue M.T."/>
            <person name="Azam S."/>
            <person name="Fan G."/>
            <person name="Whaley A.M."/>
            <person name="Farmer A.D."/>
            <person name="Sheridan J."/>
            <person name="Iwata A."/>
            <person name="Tuteja R."/>
            <person name="Penmetsa R.V."/>
            <person name="Wu W."/>
            <person name="Upadhyaya H.D."/>
            <person name="Yang S.P."/>
            <person name="Shah T."/>
            <person name="Saxena K.B."/>
            <person name="Michael T."/>
            <person name="McCombie W.R."/>
            <person name="Yang B."/>
            <person name="Zhang G."/>
            <person name="Yang H."/>
            <person name="Wang J."/>
            <person name="Spillane C."/>
            <person name="Cook D.R."/>
            <person name="May G.D."/>
            <person name="Xu X."/>
            <person name="Jackson S.A."/>
        </authorList>
    </citation>
    <scope>NUCLEOTIDE SEQUENCE [LARGE SCALE GENOMIC DNA]</scope>
    <source>
        <strain evidence="12">cv. Asha</strain>
    </source>
</reference>
<evidence type="ECO:0000256" key="1">
    <source>
        <dbReference type="ARBA" id="ARBA00004123"/>
    </source>
</evidence>
<dbReference type="Gene3D" id="1.10.20.10">
    <property type="entry name" value="Histone, subunit A"/>
    <property type="match status" value="1"/>
</dbReference>
<gene>
    <name evidence="11" type="ORF">KK1_005449</name>
</gene>
<dbReference type="SUPFAM" id="SSF47113">
    <property type="entry name" value="Histone-fold"/>
    <property type="match status" value="1"/>
</dbReference>
<dbReference type="PANTHER" id="PTHR10252">
    <property type="entry name" value="HISTONE-LIKE TRANSCRIPTION FACTOR CCAAT-RELATED"/>
    <property type="match status" value="1"/>
</dbReference>
<dbReference type="Gramene" id="C.cajan_05317.t">
    <property type="protein sequence ID" value="C.cajan_05317.t.cds1"/>
    <property type="gene ID" value="C.cajan_05317"/>
</dbReference>
<accession>A0A151U0K8</accession>
<evidence type="ECO:0000256" key="3">
    <source>
        <dbReference type="ARBA" id="ARBA00023125"/>
    </source>
</evidence>
<dbReference type="PANTHER" id="PTHR10252:SF8">
    <property type="entry name" value="NUCLEAR TRANSCRIPTION FACTOR Y SUBUNIT GAMMA"/>
    <property type="match status" value="1"/>
</dbReference>
<dbReference type="CDD" id="cd22908">
    <property type="entry name" value="HFD_NFYC-like"/>
    <property type="match status" value="1"/>
</dbReference>
<dbReference type="EMBL" id="CM003604">
    <property type="protein sequence ID" value="KYP72846.1"/>
    <property type="molecule type" value="Genomic_DNA"/>
</dbReference>
<dbReference type="FunFam" id="1.10.20.10:FF:000062">
    <property type="entry name" value="Nuclear transcription factor Y subunit C"/>
    <property type="match status" value="1"/>
</dbReference>
<dbReference type="InterPro" id="IPR009072">
    <property type="entry name" value="Histone-fold"/>
</dbReference>
<evidence type="ECO:0000256" key="7">
    <source>
        <dbReference type="ARBA" id="ARBA00025911"/>
    </source>
</evidence>
<dbReference type="InterPro" id="IPR007125">
    <property type="entry name" value="H2A/H2B/H3"/>
</dbReference>
<evidence type="ECO:0000256" key="4">
    <source>
        <dbReference type="ARBA" id="ARBA00023159"/>
    </source>
</evidence>
<keyword evidence="5" id="KW-0804">Transcription</keyword>
<keyword evidence="6" id="KW-0539">Nucleus</keyword>
<evidence type="ECO:0000256" key="5">
    <source>
        <dbReference type="ARBA" id="ARBA00023163"/>
    </source>
</evidence>
<dbReference type="AlphaFoldDB" id="A0A151U0K8"/>
<evidence type="ECO:0000313" key="11">
    <source>
        <dbReference type="EMBL" id="KYP72846.1"/>
    </source>
</evidence>
<keyword evidence="4" id="KW-0010">Activator</keyword>
<organism evidence="11 12">
    <name type="scientific">Cajanus cajan</name>
    <name type="common">Pigeon pea</name>
    <name type="synonym">Cajanus indicus</name>
    <dbReference type="NCBI Taxonomy" id="3821"/>
    <lineage>
        <taxon>Eukaryota</taxon>
        <taxon>Viridiplantae</taxon>
        <taxon>Streptophyta</taxon>
        <taxon>Embryophyta</taxon>
        <taxon>Tracheophyta</taxon>
        <taxon>Spermatophyta</taxon>
        <taxon>Magnoliopsida</taxon>
        <taxon>eudicotyledons</taxon>
        <taxon>Gunneridae</taxon>
        <taxon>Pentapetalae</taxon>
        <taxon>rosids</taxon>
        <taxon>fabids</taxon>
        <taxon>Fabales</taxon>
        <taxon>Fabaceae</taxon>
        <taxon>Papilionoideae</taxon>
        <taxon>50 kb inversion clade</taxon>
        <taxon>NPAAA clade</taxon>
        <taxon>indigoferoid/millettioid clade</taxon>
        <taxon>Phaseoleae</taxon>
        <taxon>Cajanus</taxon>
    </lineage>
</organism>
<name>A0A151U0K8_CAJCA</name>
<dbReference type="Proteomes" id="UP000075243">
    <property type="component" value="Chromosome 2"/>
</dbReference>
<comment type="subunit">
    <text evidence="7">Heterotrimeric transcription factor composed of three components, NF-YA, NF-YB and NF-YC. NF-YB and NF-YC must interact and dimerize for NF-YA association and DNA binding.</text>
</comment>
<keyword evidence="3" id="KW-0238">DNA-binding</keyword>
<dbReference type="STRING" id="3821.A0A151U0K8"/>
<comment type="subcellular location">
    <subcellularLocation>
        <location evidence="1">Nucleus</location>
    </subcellularLocation>
</comment>
<evidence type="ECO:0000256" key="6">
    <source>
        <dbReference type="ARBA" id="ARBA00023242"/>
    </source>
</evidence>
<comment type="function">
    <text evidence="9">Stimulates the transcription of various genes by recognizing and binding to a CCAAT motif in promoters.</text>
</comment>
<evidence type="ECO:0000313" key="12">
    <source>
        <dbReference type="Proteomes" id="UP000075243"/>
    </source>
</evidence>
<comment type="similarity">
    <text evidence="8">Belongs to the NFYC/HAP5 subunit family.</text>
</comment>
<dbReference type="GO" id="GO:0000978">
    <property type="term" value="F:RNA polymerase II cis-regulatory region sequence-specific DNA binding"/>
    <property type="evidence" value="ECO:0007669"/>
    <property type="project" value="TreeGrafter"/>
</dbReference>
<protein>
    <submittedName>
        <fullName evidence="11">Nuclear transcription factor Y subunit C-2</fullName>
    </submittedName>
</protein>
<dbReference type="GO" id="GO:0000981">
    <property type="term" value="F:DNA-binding transcription factor activity, RNA polymerase II-specific"/>
    <property type="evidence" value="ECO:0007669"/>
    <property type="project" value="TreeGrafter"/>
</dbReference>
<evidence type="ECO:0000256" key="8">
    <source>
        <dbReference type="ARBA" id="ARBA00038129"/>
    </source>
</evidence>
<sequence>MEATNPPPQATNTCIPPPYPIQQQYAPHYMYDPQEDHLQHQLNNCWARLCQEIEETTDFNTHSLPLDKIEKIMKDDGDVHMVSAEAPVLFAKACELLIHELTMKAWVNADKSKRDLIQKCDIEAAITNTDEFDFLADVVPIEHVGISRRDIDPTQIVPYYYMPPHQHVIGPPFDAP</sequence>
<dbReference type="InterPro" id="IPR050568">
    <property type="entry name" value="Transcr_DNA_Rep_Reg"/>
</dbReference>
<dbReference type="GO" id="GO:0005634">
    <property type="term" value="C:nucleus"/>
    <property type="evidence" value="ECO:0007669"/>
    <property type="project" value="UniProtKB-SubCell"/>
</dbReference>